<evidence type="ECO:0000313" key="11">
    <source>
        <dbReference type="Proteomes" id="UP000638188"/>
    </source>
</evidence>
<organism evidence="10 11">
    <name type="scientific">Halopseudomonas salina</name>
    <dbReference type="NCBI Taxonomy" id="1323744"/>
    <lineage>
        <taxon>Bacteria</taxon>
        <taxon>Pseudomonadati</taxon>
        <taxon>Pseudomonadota</taxon>
        <taxon>Gammaproteobacteria</taxon>
        <taxon>Pseudomonadales</taxon>
        <taxon>Pseudomonadaceae</taxon>
        <taxon>Halopseudomonas</taxon>
    </lineage>
</organism>
<dbReference type="Gene3D" id="2.40.50.100">
    <property type="match status" value="1"/>
</dbReference>
<comment type="subcellular location">
    <subcellularLocation>
        <location evidence="1">Cell inner membrane</location>
        <topology evidence="1">Lipid-anchor</topology>
    </subcellularLocation>
</comment>
<dbReference type="InterPro" id="IPR058626">
    <property type="entry name" value="MdtA-like_b-barrel"/>
</dbReference>
<name>A0ABQ1NYM5_9GAMM</name>
<dbReference type="RefSeq" id="WP_150277469.1">
    <property type="nucleotide sequence ID" value="NZ_BMFF01000001.1"/>
</dbReference>
<dbReference type="InterPro" id="IPR058627">
    <property type="entry name" value="MdtA-like_C"/>
</dbReference>
<keyword evidence="4 5" id="KW-0175">Coiled coil</keyword>
<evidence type="ECO:0000256" key="1">
    <source>
        <dbReference type="ARBA" id="ARBA00004519"/>
    </source>
</evidence>
<evidence type="ECO:0000256" key="5">
    <source>
        <dbReference type="SAM" id="Coils"/>
    </source>
</evidence>
<dbReference type="Pfam" id="PF25967">
    <property type="entry name" value="RND-MFP_C"/>
    <property type="match status" value="1"/>
</dbReference>
<evidence type="ECO:0000259" key="8">
    <source>
        <dbReference type="Pfam" id="PF25944"/>
    </source>
</evidence>
<evidence type="ECO:0000313" key="10">
    <source>
        <dbReference type="EMBL" id="GGC87662.1"/>
    </source>
</evidence>
<comment type="similarity">
    <text evidence="2">Belongs to the membrane fusion protein (MFP) (TC 8.A.1) family.</text>
</comment>
<keyword evidence="11" id="KW-1185">Reference proteome</keyword>
<dbReference type="Gene3D" id="1.10.287.470">
    <property type="entry name" value="Helix hairpin bin"/>
    <property type="match status" value="1"/>
</dbReference>
<dbReference type="Proteomes" id="UP000638188">
    <property type="component" value="Unassembled WGS sequence"/>
</dbReference>
<feature type="domain" description="Multidrug resistance protein MdtA-like alpha-helical hairpin" evidence="6">
    <location>
        <begin position="98"/>
        <end position="167"/>
    </location>
</feature>
<dbReference type="Pfam" id="PF25917">
    <property type="entry name" value="BSH_RND"/>
    <property type="match status" value="1"/>
</dbReference>
<sequence length="384" mass="41593">MAYPQRSLAIVAALLLVGCEEQQQQDSRPTPTVEVMTPQAQAVPNTIELPGRVQAIRIAEVRARVNGIIEERLYEEGTAVEAGDQLFQIDPRESRANLNAAQARLERARATAMNAAQDVERYRGLVEKQAISQQEFDAAQAQLRMARADVKLAEAQVQTAELDLDYTRVEAPIDGIAGRAEVTVGALVRAADGTLLTRVEQLDPVYVNFSQSSSDLLGLRAQIASGEVSVTENEKIAVELVLENGEAYPHSGYVDFRAMSIDRSTGTVQARAQVPNPDHLLLPGMFVEARVTAGQRTDALVIPQRAVIMQDQGPSVMVVGEDGKAASRDIKTGSMREGNWIVLEGLEPGEQVIVSGWQDLRGGTEVETVRADESQEDNGDGDAP</sequence>
<feature type="domain" description="Multidrug resistance protein MdtA-like barrel-sandwich hybrid" evidence="7">
    <location>
        <begin position="57"/>
        <end position="194"/>
    </location>
</feature>
<accession>A0ABQ1NYM5</accession>
<dbReference type="InterPro" id="IPR058624">
    <property type="entry name" value="MdtA-like_HH"/>
</dbReference>
<evidence type="ECO:0000256" key="4">
    <source>
        <dbReference type="ARBA" id="ARBA00023054"/>
    </source>
</evidence>
<dbReference type="Gene3D" id="2.40.30.170">
    <property type="match status" value="1"/>
</dbReference>
<feature type="coiled-coil region" evidence="5">
    <location>
        <begin position="98"/>
        <end position="163"/>
    </location>
</feature>
<evidence type="ECO:0000259" key="9">
    <source>
        <dbReference type="Pfam" id="PF25967"/>
    </source>
</evidence>
<dbReference type="PROSITE" id="PS51257">
    <property type="entry name" value="PROKAR_LIPOPROTEIN"/>
    <property type="match status" value="1"/>
</dbReference>
<gene>
    <name evidence="10" type="ORF">GCM10007418_04270</name>
</gene>
<dbReference type="Pfam" id="PF25944">
    <property type="entry name" value="Beta-barrel_RND"/>
    <property type="match status" value="1"/>
</dbReference>
<dbReference type="Pfam" id="PF25876">
    <property type="entry name" value="HH_MFP_RND"/>
    <property type="match status" value="1"/>
</dbReference>
<evidence type="ECO:0000259" key="6">
    <source>
        <dbReference type="Pfam" id="PF25876"/>
    </source>
</evidence>
<dbReference type="NCBIfam" id="TIGR01730">
    <property type="entry name" value="RND_mfp"/>
    <property type="match status" value="1"/>
</dbReference>
<evidence type="ECO:0000256" key="2">
    <source>
        <dbReference type="ARBA" id="ARBA00009477"/>
    </source>
</evidence>
<feature type="domain" description="Multidrug resistance protein MdtA-like C-terminal permuted SH3" evidence="9">
    <location>
        <begin position="298"/>
        <end position="358"/>
    </location>
</feature>
<dbReference type="InterPro" id="IPR006143">
    <property type="entry name" value="RND_pump_MFP"/>
</dbReference>
<dbReference type="InterPro" id="IPR058625">
    <property type="entry name" value="MdtA-like_BSH"/>
</dbReference>
<reference evidence="11" key="1">
    <citation type="journal article" date="2019" name="Int. J. Syst. Evol. Microbiol.">
        <title>The Global Catalogue of Microorganisms (GCM) 10K type strain sequencing project: providing services to taxonomists for standard genome sequencing and annotation.</title>
        <authorList>
            <consortium name="The Broad Institute Genomics Platform"/>
            <consortium name="The Broad Institute Genome Sequencing Center for Infectious Disease"/>
            <person name="Wu L."/>
            <person name="Ma J."/>
        </authorList>
    </citation>
    <scope>NUCLEOTIDE SEQUENCE [LARGE SCALE GENOMIC DNA]</scope>
    <source>
        <strain evidence="11">CGMCC 1.12482</strain>
    </source>
</reference>
<comment type="caution">
    <text evidence="10">The sequence shown here is derived from an EMBL/GenBank/DDBJ whole genome shotgun (WGS) entry which is preliminary data.</text>
</comment>
<keyword evidence="3" id="KW-0813">Transport</keyword>
<dbReference type="SUPFAM" id="SSF111369">
    <property type="entry name" value="HlyD-like secretion proteins"/>
    <property type="match status" value="1"/>
</dbReference>
<protein>
    <submittedName>
        <fullName evidence="10">MexE family multidrug efflux RND transporter periplasmic adaptor subunit</fullName>
    </submittedName>
</protein>
<dbReference type="PANTHER" id="PTHR30158">
    <property type="entry name" value="ACRA/E-RELATED COMPONENT OF DRUG EFFLUX TRANSPORTER"/>
    <property type="match status" value="1"/>
</dbReference>
<evidence type="ECO:0000256" key="3">
    <source>
        <dbReference type="ARBA" id="ARBA00022448"/>
    </source>
</evidence>
<dbReference type="EMBL" id="BMFF01000001">
    <property type="protein sequence ID" value="GGC87662.1"/>
    <property type="molecule type" value="Genomic_DNA"/>
</dbReference>
<dbReference type="Gene3D" id="2.40.420.20">
    <property type="match status" value="1"/>
</dbReference>
<feature type="domain" description="Multidrug resistance protein MdtA-like beta-barrel" evidence="8">
    <location>
        <begin position="204"/>
        <end position="294"/>
    </location>
</feature>
<evidence type="ECO:0000259" key="7">
    <source>
        <dbReference type="Pfam" id="PF25917"/>
    </source>
</evidence>
<proteinExistence type="inferred from homology"/>
<dbReference type="PANTHER" id="PTHR30158:SF3">
    <property type="entry name" value="MULTIDRUG EFFLUX PUMP SUBUNIT ACRA-RELATED"/>
    <property type="match status" value="1"/>
</dbReference>